<reference evidence="1" key="1">
    <citation type="submission" date="2019-03" db="EMBL/GenBank/DDBJ databases">
        <title>Long read genome sequence of the mycoparasitic Pythium oligandrum ATCC 38472 isolated from sugarbeet rhizosphere.</title>
        <authorList>
            <person name="Gaulin E."/>
        </authorList>
    </citation>
    <scope>NUCLEOTIDE SEQUENCE</scope>
    <source>
        <strain evidence="1">ATCC 38472_TT</strain>
    </source>
</reference>
<dbReference type="OrthoDB" id="162059at2759"/>
<organism evidence="1 2">
    <name type="scientific">Pythium oligandrum</name>
    <name type="common">Mycoparasitic fungus</name>
    <dbReference type="NCBI Taxonomy" id="41045"/>
    <lineage>
        <taxon>Eukaryota</taxon>
        <taxon>Sar</taxon>
        <taxon>Stramenopiles</taxon>
        <taxon>Oomycota</taxon>
        <taxon>Peronosporomycetes</taxon>
        <taxon>Pythiales</taxon>
        <taxon>Pythiaceae</taxon>
        <taxon>Pythium</taxon>
    </lineage>
</organism>
<gene>
    <name evidence="1" type="ORF">Poli38472_014193</name>
</gene>
<dbReference type="Proteomes" id="UP000794436">
    <property type="component" value="Unassembled WGS sequence"/>
</dbReference>
<keyword evidence="2" id="KW-1185">Reference proteome</keyword>
<name>A0A8K1CJX8_PYTOL</name>
<evidence type="ECO:0000313" key="2">
    <source>
        <dbReference type="Proteomes" id="UP000794436"/>
    </source>
</evidence>
<accession>A0A8K1CJX8</accession>
<dbReference type="EMBL" id="SPLM01000041">
    <property type="protein sequence ID" value="TMW64076.1"/>
    <property type="molecule type" value="Genomic_DNA"/>
</dbReference>
<proteinExistence type="predicted"/>
<evidence type="ECO:0000313" key="1">
    <source>
        <dbReference type="EMBL" id="TMW64076.1"/>
    </source>
</evidence>
<protein>
    <submittedName>
        <fullName evidence="1">Uncharacterized protein</fullName>
    </submittedName>
</protein>
<comment type="caution">
    <text evidence="1">The sequence shown here is derived from an EMBL/GenBank/DDBJ whole genome shotgun (WGS) entry which is preliminary data.</text>
</comment>
<dbReference type="AlphaFoldDB" id="A0A8K1CJX8"/>
<sequence>MPASPSLFAPIRPLSLGIDDYNEFAMRHSITSIDGPLVNSIDMLQTPPGEMQLTRRKSKTALTPKAIALKRARRSEIERKSRLRRVEGLNRMRDEAVRLEWQYKQLTKDEPLSKLIESPTTGRESFSLSLSASELQVANRRLRFVAQLLTEEQNQFRKLLLEHEMFQQTIQSVWHNEDSIDGDESPTESPVLSQTPSEWLHSSRCFAFVRETYEIIERFESSDDFVSTGATFMGWTDKRRIDEVSSHLHYSFQKQFIGEEAEVLLNKTWEIMTNSTKSHSLLLDPSVSTTFETLHFVNKDLLILRRDHTHRQMQQTFVTVNIVFRIQTPKGFLFSFRTIAMPEIQSALAPNETWFDVFHWTHFNHIWDSDGNIRGCEVAAGGSMGDSTHVVSAHWLCELIISVLRWENLCVGPLFLGNGSS</sequence>